<evidence type="ECO:0000313" key="2">
    <source>
        <dbReference type="Proteomes" id="UP000785679"/>
    </source>
</evidence>
<organism evidence="1 2">
    <name type="scientific">Halteria grandinella</name>
    <dbReference type="NCBI Taxonomy" id="5974"/>
    <lineage>
        <taxon>Eukaryota</taxon>
        <taxon>Sar</taxon>
        <taxon>Alveolata</taxon>
        <taxon>Ciliophora</taxon>
        <taxon>Intramacronucleata</taxon>
        <taxon>Spirotrichea</taxon>
        <taxon>Stichotrichia</taxon>
        <taxon>Sporadotrichida</taxon>
        <taxon>Halteriidae</taxon>
        <taxon>Halteria</taxon>
    </lineage>
</organism>
<dbReference type="Proteomes" id="UP000785679">
    <property type="component" value="Unassembled WGS sequence"/>
</dbReference>
<evidence type="ECO:0008006" key="3">
    <source>
        <dbReference type="Google" id="ProtNLM"/>
    </source>
</evidence>
<reference evidence="1" key="1">
    <citation type="submission" date="2019-06" db="EMBL/GenBank/DDBJ databases">
        <authorList>
            <person name="Zheng W."/>
        </authorList>
    </citation>
    <scope>NUCLEOTIDE SEQUENCE</scope>
    <source>
        <strain evidence="1">QDHG01</strain>
    </source>
</reference>
<dbReference type="InterPro" id="IPR032675">
    <property type="entry name" value="LRR_dom_sf"/>
</dbReference>
<proteinExistence type="predicted"/>
<comment type="caution">
    <text evidence="1">The sequence shown here is derived from an EMBL/GenBank/DDBJ whole genome shotgun (WGS) entry which is preliminary data.</text>
</comment>
<keyword evidence="2" id="KW-1185">Reference proteome</keyword>
<dbReference type="EMBL" id="RRYP01002202">
    <property type="protein sequence ID" value="TNV85039.1"/>
    <property type="molecule type" value="Genomic_DNA"/>
</dbReference>
<dbReference type="Gene3D" id="3.80.10.10">
    <property type="entry name" value="Ribonuclease Inhibitor"/>
    <property type="match status" value="1"/>
</dbReference>
<dbReference type="AlphaFoldDB" id="A0A8J8T7C8"/>
<sequence length="326" mass="37848">MDCKKIIVDTCTLLDKKLQEFFSSQSKAIKFIDNQGDINYSEIWLVEWACKYFSQNCLDKDISINLDSDIDDAEVLFETLFNGSLKLFKHKRIDMDYGITINGNVCIPKRDTHTQSLYTHSFNLAVLALNNCTGLTKQEIGNANEHCQYQELKIESLSLQELIIYNIHYSGISLISDILNKSKDTLSSIEFDGVDLSPLRNSTQLRQLTIIYDTPINHANLEVIRTFPNLEALDTGENRIVAQFNESQTLKILRWQNRIDQIEDLQYPCDPEQIKYVLLIPDQELDILIGFPLKICKCKCTLWYRELYLRGIFYNWETLIKSEYVP</sequence>
<gene>
    <name evidence="1" type="ORF">FGO68_gene8263</name>
</gene>
<evidence type="ECO:0000313" key="1">
    <source>
        <dbReference type="EMBL" id="TNV85039.1"/>
    </source>
</evidence>
<name>A0A8J8T7C8_HALGN</name>
<protein>
    <recommendedName>
        <fullName evidence="3">Leucine-rich repeat domain-containing protein</fullName>
    </recommendedName>
</protein>
<accession>A0A8J8T7C8</accession>